<dbReference type="Proteomes" id="UP001062846">
    <property type="component" value="Chromosome 9"/>
</dbReference>
<protein>
    <submittedName>
        <fullName evidence="1">Uncharacterized protein</fullName>
    </submittedName>
</protein>
<comment type="caution">
    <text evidence="1">The sequence shown here is derived from an EMBL/GenBank/DDBJ whole genome shotgun (WGS) entry which is preliminary data.</text>
</comment>
<sequence length="154" mass="17286">MKLIIEEIGNRHRDVTALRPPVLTTAFLDAINRLRRVLLLEHGVPGVLDRVVRRAVEKPGDCGSLVAEPGVRLDDQLVLLRRERQSSTSGDSWLHHRSRHDFLDRPGIDLLISDQFLAPCRCTSFCNNPFPSRLHGPLIRSTSLCVDARGLVIV</sequence>
<dbReference type="EMBL" id="CM046396">
    <property type="protein sequence ID" value="KAI8538657.1"/>
    <property type="molecule type" value="Genomic_DNA"/>
</dbReference>
<organism evidence="1 2">
    <name type="scientific">Rhododendron molle</name>
    <name type="common">Chinese azalea</name>
    <name type="synonym">Azalea mollis</name>
    <dbReference type="NCBI Taxonomy" id="49168"/>
    <lineage>
        <taxon>Eukaryota</taxon>
        <taxon>Viridiplantae</taxon>
        <taxon>Streptophyta</taxon>
        <taxon>Embryophyta</taxon>
        <taxon>Tracheophyta</taxon>
        <taxon>Spermatophyta</taxon>
        <taxon>Magnoliopsida</taxon>
        <taxon>eudicotyledons</taxon>
        <taxon>Gunneridae</taxon>
        <taxon>Pentapetalae</taxon>
        <taxon>asterids</taxon>
        <taxon>Ericales</taxon>
        <taxon>Ericaceae</taxon>
        <taxon>Ericoideae</taxon>
        <taxon>Rhodoreae</taxon>
        <taxon>Rhododendron</taxon>
    </lineage>
</organism>
<evidence type="ECO:0000313" key="1">
    <source>
        <dbReference type="EMBL" id="KAI8538657.1"/>
    </source>
</evidence>
<gene>
    <name evidence="1" type="ORF">RHMOL_Rhmol09G0121800</name>
</gene>
<reference evidence="1" key="1">
    <citation type="submission" date="2022-02" db="EMBL/GenBank/DDBJ databases">
        <title>Plant Genome Project.</title>
        <authorList>
            <person name="Zhang R.-G."/>
        </authorList>
    </citation>
    <scope>NUCLEOTIDE SEQUENCE</scope>
    <source>
        <strain evidence="1">AT1</strain>
    </source>
</reference>
<proteinExistence type="predicted"/>
<keyword evidence="2" id="KW-1185">Reference proteome</keyword>
<name>A0ACC0MCI6_RHOML</name>
<accession>A0ACC0MCI6</accession>
<evidence type="ECO:0000313" key="2">
    <source>
        <dbReference type="Proteomes" id="UP001062846"/>
    </source>
</evidence>